<comment type="subunit">
    <text evidence="11">Composed of two chains; the small (or glutamine) chain promotes the hydrolysis of glutamine to ammonia, which is used by the large (or ammonia) chain to synthesize carbamoyl phosphate. Tetramer of heterodimers (alpha,beta)4.</text>
</comment>
<feature type="binding site" evidence="11">
    <location>
        <position position="222"/>
    </location>
    <ligand>
        <name>L-glutamine</name>
        <dbReference type="ChEBI" id="CHEBI:58359"/>
    </ligand>
</feature>
<dbReference type="GO" id="GO:0004359">
    <property type="term" value="F:glutaminase activity"/>
    <property type="evidence" value="ECO:0007669"/>
    <property type="project" value="RHEA"/>
</dbReference>
<feature type="active site" evidence="11">
    <location>
        <position position="334"/>
    </location>
</feature>
<evidence type="ECO:0000256" key="9">
    <source>
        <dbReference type="ARBA" id="ARBA00048816"/>
    </source>
</evidence>
<dbReference type="GO" id="GO:0006526">
    <property type="term" value="P:L-arginine biosynthetic process"/>
    <property type="evidence" value="ECO:0007669"/>
    <property type="project" value="UniProtKB-UniRule"/>
</dbReference>
<evidence type="ECO:0000259" key="12">
    <source>
        <dbReference type="SMART" id="SM01097"/>
    </source>
</evidence>
<dbReference type="Proteomes" id="UP000184476">
    <property type="component" value="Unassembled WGS sequence"/>
</dbReference>
<dbReference type="Pfam" id="PF00117">
    <property type="entry name" value="GATase"/>
    <property type="match status" value="1"/>
</dbReference>
<dbReference type="NCBIfam" id="NF009475">
    <property type="entry name" value="PRK12838.1"/>
    <property type="match status" value="1"/>
</dbReference>
<dbReference type="EC" id="6.3.5.5" evidence="11"/>
<keyword evidence="11" id="KW-0055">Arginine biosynthesis</keyword>
<dbReference type="GO" id="GO:0006207">
    <property type="term" value="P:'de novo' pyrimidine nucleobase biosynthetic process"/>
    <property type="evidence" value="ECO:0007669"/>
    <property type="project" value="InterPro"/>
</dbReference>
<dbReference type="PROSITE" id="PS51273">
    <property type="entry name" value="GATASE_TYPE_1"/>
    <property type="match status" value="1"/>
</dbReference>
<name>A0A1M4UXW2_9BACL</name>
<evidence type="ECO:0000256" key="7">
    <source>
        <dbReference type="ARBA" id="ARBA00022962"/>
    </source>
</evidence>
<feature type="active site" evidence="11">
    <location>
        <position position="332"/>
    </location>
</feature>
<dbReference type="Gene3D" id="3.40.50.880">
    <property type="match status" value="1"/>
</dbReference>
<dbReference type="CDD" id="cd01744">
    <property type="entry name" value="GATase1_CPSase"/>
    <property type="match status" value="1"/>
</dbReference>
<dbReference type="InterPro" id="IPR002474">
    <property type="entry name" value="CarbamoylP_synth_ssu_N"/>
</dbReference>
<dbReference type="NCBIfam" id="TIGR01368">
    <property type="entry name" value="CPSaseIIsmall"/>
    <property type="match status" value="1"/>
</dbReference>
<gene>
    <name evidence="11" type="primary">carA</name>
    <name evidence="13" type="ORF">SAMN05444392_10274</name>
</gene>
<dbReference type="FunFam" id="3.50.30.20:FF:000001">
    <property type="entry name" value="Carbamoyl-phosphate synthase small chain"/>
    <property type="match status" value="1"/>
</dbReference>
<evidence type="ECO:0000256" key="8">
    <source>
        <dbReference type="ARBA" id="ARBA00022975"/>
    </source>
</evidence>
<evidence type="ECO:0000256" key="3">
    <source>
        <dbReference type="ARBA" id="ARBA00007800"/>
    </source>
</evidence>
<dbReference type="AlphaFoldDB" id="A0A1M4UXW2"/>
<evidence type="ECO:0000313" key="14">
    <source>
        <dbReference type="Proteomes" id="UP000184476"/>
    </source>
</evidence>
<feature type="active site" description="Nucleophile" evidence="11">
    <location>
        <position position="247"/>
    </location>
</feature>
<dbReference type="SMART" id="SM01097">
    <property type="entry name" value="CPSase_sm_chain"/>
    <property type="match status" value="1"/>
</dbReference>
<dbReference type="Gene3D" id="3.50.30.20">
    <property type="entry name" value="Carbamoyl-phosphate synthase small subunit, N-terminal domain"/>
    <property type="match status" value="1"/>
</dbReference>
<keyword evidence="6 11" id="KW-0067">ATP-binding</keyword>
<dbReference type="InterPro" id="IPR006274">
    <property type="entry name" value="CarbamoylP_synth_ssu"/>
</dbReference>
<evidence type="ECO:0000256" key="1">
    <source>
        <dbReference type="ARBA" id="ARBA00004812"/>
    </source>
</evidence>
<keyword evidence="4 11" id="KW-0436">Ligase</keyword>
<dbReference type="UniPathway" id="UPA00070">
    <property type="reaction ID" value="UER00115"/>
</dbReference>
<keyword evidence="7 11" id="KW-0315">Glutamine amidotransferase</keyword>
<dbReference type="PRINTS" id="PR00097">
    <property type="entry name" value="ANTSNTHASEII"/>
</dbReference>
<dbReference type="SUPFAM" id="SSF52317">
    <property type="entry name" value="Class I glutamine amidotransferase-like"/>
    <property type="match status" value="1"/>
</dbReference>
<keyword evidence="14" id="KW-1185">Reference proteome</keyword>
<dbReference type="InterPro" id="IPR017926">
    <property type="entry name" value="GATASE"/>
</dbReference>
<dbReference type="GO" id="GO:0005524">
    <property type="term" value="F:ATP binding"/>
    <property type="evidence" value="ECO:0007669"/>
    <property type="project" value="UniProtKB-UniRule"/>
</dbReference>
<dbReference type="GO" id="GO:0044205">
    <property type="term" value="P:'de novo' UMP biosynthetic process"/>
    <property type="evidence" value="ECO:0007669"/>
    <property type="project" value="UniProtKB-UniRule"/>
</dbReference>
<dbReference type="InterPro" id="IPR050472">
    <property type="entry name" value="Anth_synth/Amidotransfase"/>
</dbReference>
<dbReference type="STRING" id="112248.SAMN05444392_10274"/>
<evidence type="ECO:0000256" key="2">
    <source>
        <dbReference type="ARBA" id="ARBA00005077"/>
    </source>
</evidence>
<evidence type="ECO:0000256" key="5">
    <source>
        <dbReference type="ARBA" id="ARBA00022741"/>
    </source>
</evidence>
<sequence>MKARLVLEDGTCFEGESFGAQGESIGEAVFNTSMTGYQEILTDPSYYGQIVTMTYPLIGNYGISAEDNESSRPFVYGFVVREYAEFASNWRNEISLGDWLKKHGIIGIAGIDTRMLTRKIRLHGTMKAILTTKDESVDELLAKLKAAHLLQDQVSQVSLPEQLASEVTPHKRVVLVDFGAKTNIQRELAQRGCEVHVVSYQTTVEEILAYQPDGVVLSNGPGDPKNVPSGMEIVRGLLGKVPIFGICLGHQLFALACGADTKRLKFGHRGGNHPVKELVTDRTYITAQNHGYAVDPDSIEGTELEITHIALNDGTVEGLRHLKKPAFSVQYHPEAAPGPHDSGYLFDQFIEMMEMFAKEGESVHA</sequence>
<dbReference type="SUPFAM" id="SSF52021">
    <property type="entry name" value="Carbamoyl phosphate synthetase, small subunit N-terminal domain"/>
    <property type="match status" value="1"/>
</dbReference>
<keyword evidence="5 11" id="KW-0547">Nucleotide-binding</keyword>
<feature type="binding site" evidence="11">
    <location>
        <position position="45"/>
    </location>
    <ligand>
        <name>L-glutamine</name>
        <dbReference type="ChEBI" id="CHEBI:58359"/>
    </ligand>
</feature>
<accession>A0A1M4UXW2</accession>
<dbReference type="InterPro" id="IPR036480">
    <property type="entry name" value="CarbP_synth_ssu_N_sf"/>
</dbReference>
<comment type="function">
    <text evidence="11">Small subunit of the glutamine-dependent carbamoyl phosphate synthetase (CPSase). CPSase catalyzes the formation of carbamoyl phosphate from the ammonia moiety of glutamine, carbonate, and phosphate donated by ATP, constituting the first step of 2 biosynthetic pathways, one leading to arginine and/or urea and the other to pyrimidine nucleotides. The small subunit (glutamine amidotransferase) binds and cleaves glutamine to supply the large subunit with the substrate ammonia.</text>
</comment>
<comment type="pathway">
    <text evidence="2 11">Amino-acid biosynthesis; L-arginine biosynthesis; carbamoyl phosphate from bicarbonate: step 1/1.</text>
</comment>
<feature type="region of interest" description="CPSase" evidence="11">
    <location>
        <begin position="1"/>
        <end position="172"/>
    </location>
</feature>
<reference evidence="13 14" key="1">
    <citation type="submission" date="2016-11" db="EMBL/GenBank/DDBJ databases">
        <authorList>
            <person name="Jaros S."/>
            <person name="Januszkiewicz K."/>
            <person name="Wedrychowicz H."/>
        </authorList>
    </citation>
    <scope>NUCLEOTIDE SEQUENCE [LARGE SCALE GENOMIC DNA]</scope>
    <source>
        <strain evidence="13 14">DSM 44666</strain>
    </source>
</reference>
<dbReference type="UniPathway" id="UPA00068">
    <property type="reaction ID" value="UER00171"/>
</dbReference>
<keyword evidence="8 11" id="KW-0665">Pyrimidine biosynthesis</keyword>
<dbReference type="GO" id="GO:0006541">
    <property type="term" value="P:glutamine metabolic process"/>
    <property type="evidence" value="ECO:0007669"/>
    <property type="project" value="InterPro"/>
</dbReference>
<evidence type="ECO:0000256" key="10">
    <source>
        <dbReference type="ARBA" id="ARBA00049285"/>
    </source>
</evidence>
<dbReference type="HAMAP" id="MF_01209">
    <property type="entry name" value="CPSase_S_chain"/>
    <property type="match status" value="1"/>
</dbReference>
<organism evidence="13 14">
    <name type="scientific">Seinonella peptonophila</name>
    <dbReference type="NCBI Taxonomy" id="112248"/>
    <lineage>
        <taxon>Bacteria</taxon>
        <taxon>Bacillati</taxon>
        <taxon>Bacillota</taxon>
        <taxon>Bacilli</taxon>
        <taxon>Bacillales</taxon>
        <taxon>Thermoactinomycetaceae</taxon>
        <taxon>Seinonella</taxon>
    </lineage>
</organism>
<dbReference type="PRINTS" id="PR00096">
    <property type="entry name" value="GATASE"/>
</dbReference>
<feature type="binding site" evidence="11">
    <location>
        <position position="251"/>
    </location>
    <ligand>
        <name>L-glutamine</name>
        <dbReference type="ChEBI" id="CHEBI:58359"/>
    </ligand>
</feature>
<feature type="binding site" evidence="11">
    <location>
        <position position="292"/>
    </location>
    <ligand>
        <name>L-glutamine</name>
        <dbReference type="ChEBI" id="CHEBI:58359"/>
    </ligand>
</feature>
<dbReference type="FunFam" id="3.40.50.880:FF:000029">
    <property type="entry name" value="Carbamoyl-phosphate synthase small chain"/>
    <property type="match status" value="1"/>
</dbReference>
<feature type="binding site" evidence="11">
    <location>
        <position position="289"/>
    </location>
    <ligand>
        <name>L-glutamine</name>
        <dbReference type="ChEBI" id="CHEBI:58359"/>
    </ligand>
</feature>
<protein>
    <recommendedName>
        <fullName evidence="11">Carbamoyl phosphate synthase small chain</fullName>
        <ecNumber evidence="11">6.3.5.5</ecNumber>
    </recommendedName>
    <alternativeName>
        <fullName evidence="11">Carbamoyl phosphate synthetase glutamine chain</fullName>
    </alternativeName>
</protein>
<dbReference type="InterPro" id="IPR035686">
    <property type="entry name" value="CPSase_GATase1"/>
</dbReference>
<evidence type="ECO:0000256" key="6">
    <source>
        <dbReference type="ARBA" id="ARBA00022840"/>
    </source>
</evidence>
<feature type="domain" description="Carbamoyl-phosphate synthase small subunit N-terminal" evidence="12">
    <location>
        <begin position="1"/>
        <end position="131"/>
    </location>
</feature>
<evidence type="ECO:0000313" key="13">
    <source>
        <dbReference type="EMBL" id="SHE61512.1"/>
    </source>
</evidence>
<dbReference type="EMBL" id="FQVL01000002">
    <property type="protein sequence ID" value="SHE61512.1"/>
    <property type="molecule type" value="Genomic_DNA"/>
</dbReference>
<comment type="catalytic activity">
    <reaction evidence="10 11">
        <text>L-glutamine + H2O = L-glutamate + NH4(+)</text>
        <dbReference type="Rhea" id="RHEA:15889"/>
        <dbReference type="ChEBI" id="CHEBI:15377"/>
        <dbReference type="ChEBI" id="CHEBI:28938"/>
        <dbReference type="ChEBI" id="CHEBI:29985"/>
        <dbReference type="ChEBI" id="CHEBI:58359"/>
    </reaction>
</comment>
<evidence type="ECO:0000256" key="11">
    <source>
        <dbReference type="HAMAP-Rule" id="MF_01209"/>
    </source>
</evidence>
<feature type="binding site" evidence="11">
    <location>
        <position position="248"/>
    </location>
    <ligand>
        <name>L-glutamine</name>
        <dbReference type="ChEBI" id="CHEBI:58359"/>
    </ligand>
</feature>
<dbReference type="InterPro" id="IPR029062">
    <property type="entry name" value="Class_I_gatase-like"/>
</dbReference>
<proteinExistence type="inferred from homology"/>
<dbReference type="RefSeq" id="WP_073153133.1">
    <property type="nucleotide sequence ID" value="NZ_FQVL01000002.1"/>
</dbReference>
<dbReference type="PRINTS" id="PR00099">
    <property type="entry name" value="CPSGATASE"/>
</dbReference>
<dbReference type="OrthoDB" id="9804328at2"/>
<comment type="pathway">
    <text evidence="1 11">Pyrimidine metabolism; UMP biosynthesis via de novo pathway; (S)-dihydroorotate from bicarbonate: step 1/3.</text>
</comment>
<comment type="catalytic activity">
    <reaction evidence="9 11">
        <text>hydrogencarbonate + L-glutamine + 2 ATP + H2O = carbamoyl phosphate + L-glutamate + 2 ADP + phosphate + 2 H(+)</text>
        <dbReference type="Rhea" id="RHEA:18633"/>
        <dbReference type="ChEBI" id="CHEBI:15377"/>
        <dbReference type="ChEBI" id="CHEBI:15378"/>
        <dbReference type="ChEBI" id="CHEBI:17544"/>
        <dbReference type="ChEBI" id="CHEBI:29985"/>
        <dbReference type="ChEBI" id="CHEBI:30616"/>
        <dbReference type="ChEBI" id="CHEBI:43474"/>
        <dbReference type="ChEBI" id="CHEBI:58228"/>
        <dbReference type="ChEBI" id="CHEBI:58359"/>
        <dbReference type="ChEBI" id="CHEBI:456216"/>
        <dbReference type="EC" id="6.3.5.5"/>
    </reaction>
</comment>
<feature type="binding site" evidence="11">
    <location>
        <position position="220"/>
    </location>
    <ligand>
        <name>L-glutamine</name>
        <dbReference type="ChEBI" id="CHEBI:58359"/>
    </ligand>
</feature>
<keyword evidence="11" id="KW-0028">Amino-acid biosynthesis</keyword>
<dbReference type="GO" id="GO:0004088">
    <property type="term" value="F:carbamoyl-phosphate synthase (glutamine-hydrolyzing) activity"/>
    <property type="evidence" value="ECO:0007669"/>
    <property type="project" value="UniProtKB-UniRule"/>
</dbReference>
<dbReference type="PANTHER" id="PTHR43418:SF7">
    <property type="entry name" value="CARBAMOYL-PHOSPHATE SYNTHASE SMALL CHAIN"/>
    <property type="match status" value="1"/>
</dbReference>
<dbReference type="Pfam" id="PF00988">
    <property type="entry name" value="CPSase_sm_chain"/>
    <property type="match status" value="1"/>
</dbReference>
<feature type="binding site" evidence="11">
    <location>
        <position position="291"/>
    </location>
    <ligand>
        <name>L-glutamine</name>
        <dbReference type="ChEBI" id="CHEBI:58359"/>
    </ligand>
</feature>
<evidence type="ECO:0000256" key="4">
    <source>
        <dbReference type="ARBA" id="ARBA00022598"/>
    </source>
</evidence>
<comment type="similarity">
    <text evidence="3 11">Belongs to the CarA family.</text>
</comment>
<dbReference type="PANTHER" id="PTHR43418">
    <property type="entry name" value="MULTIFUNCTIONAL TRYPTOPHAN BIOSYNTHESIS PROTEIN-RELATED"/>
    <property type="match status" value="1"/>
</dbReference>